<dbReference type="SUPFAM" id="SSF57716">
    <property type="entry name" value="Glucocorticoid receptor-like (DNA-binding domain)"/>
    <property type="match status" value="1"/>
</dbReference>
<keyword evidence="6" id="KW-0227">DNA damage</keyword>
<keyword evidence="9" id="KW-0862">Zinc</keyword>
<dbReference type="Proteomes" id="UP000034163">
    <property type="component" value="Unassembled WGS sequence"/>
</dbReference>
<evidence type="ECO:0000256" key="13">
    <source>
        <dbReference type="ARBA" id="ARBA00023268"/>
    </source>
</evidence>
<dbReference type="SUPFAM" id="SSF81624">
    <property type="entry name" value="N-terminal domain of MutM-like DNA repair proteins"/>
    <property type="match status" value="1"/>
</dbReference>
<evidence type="ECO:0000256" key="3">
    <source>
        <dbReference type="ARBA" id="ARBA00009409"/>
    </source>
</evidence>
<name>A0A0G0WUA8_UNCKA</name>
<comment type="caution">
    <text evidence="19">The sequence shown here is derived from an EMBL/GenBank/DDBJ whole genome shotgun (WGS) entry which is preliminary data.</text>
</comment>
<keyword evidence="11" id="KW-0234">DNA repair</keyword>
<dbReference type="InterPro" id="IPR015886">
    <property type="entry name" value="H2TH_FPG"/>
</dbReference>
<gene>
    <name evidence="19" type="ORF">UU72_C0023G0004</name>
</gene>
<dbReference type="Gene3D" id="1.10.8.50">
    <property type="match status" value="1"/>
</dbReference>
<evidence type="ECO:0000313" key="19">
    <source>
        <dbReference type="EMBL" id="KKS16349.1"/>
    </source>
</evidence>
<comment type="subunit">
    <text evidence="4">Monomer.</text>
</comment>
<dbReference type="InterPro" id="IPR000214">
    <property type="entry name" value="Znf_DNA_glyclase/AP_lyase"/>
</dbReference>
<dbReference type="Pfam" id="PF06831">
    <property type="entry name" value="H2TH"/>
    <property type="match status" value="1"/>
</dbReference>
<dbReference type="AlphaFoldDB" id="A0A0G0WUA8"/>
<keyword evidence="13" id="KW-0511">Multifunctional enzyme</keyword>
<evidence type="ECO:0000256" key="11">
    <source>
        <dbReference type="ARBA" id="ARBA00023204"/>
    </source>
</evidence>
<dbReference type="GO" id="GO:0003684">
    <property type="term" value="F:damaged DNA binding"/>
    <property type="evidence" value="ECO:0007669"/>
    <property type="project" value="InterPro"/>
</dbReference>
<dbReference type="NCBIfam" id="NF002211">
    <property type="entry name" value="PRK01103.1"/>
    <property type="match status" value="1"/>
</dbReference>
<dbReference type="GO" id="GO:0034039">
    <property type="term" value="F:8-oxo-7,8-dihydroguanine DNA N-glycosylase activity"/>
    <property type="evidence" value="ECO:0007669"/>
    <property type="project" value="TreeGrafter"/>
</dbReference>
<accession>A0A0G0WUA8</accession>
<feature type="domain" description="FPG-type" evidence="17">
    <location>
        <begin position="242"/>
        <end position="274"/>
    </location>
</feature>
<evidence type="ECO:0000256" key="14">
    <source>
        <dbReference type="ARBA" id="ARBA00023295"/>
    </source>
</evidence>
<dbReference type="InterPro" id="IPR020629">
    <property type="entry name" value="FPG_Glyclase"/>
</dbReference>
<dbReference type="Pfam" id="PF01149">
    <property type="entry name" value="Fapy_DNA_glyco"/>
    <property type="match status" value="1"/>
</dbReference>
<evidence type="ECO:0000256" key="10">
    <source>
        <dbReference type="ARBA" id="ARBA00023125"/>
    </source>
</evidence>
<evidence type="ECO:0000256" key="2">
    <source>
        <dbReference type="ARBA" id="ARBA00001947"/>
    </source>
</evidence>
<dbReference type="Gene3D" id="3.20.190.10">
    <property type="entry name" value="MutM-like, N-terminal"/>
    <property type="match status" value="1"/>
</dbReference>
<dbReference type="SMART" id="SM01232">
    <property type="entry name" value="H2TH"/>
    <property type="match status" value="1"/>
</dbReference>
<protein>
    <submittedName>
        <fullName evidence="19">Formamidopyrimidine-DNA glycosylase (Fapy-DNA glycosylase)</fullName>
    </submittedName>
</protein>
<comment type="catalytic activity">
    <reaction evidence="1">
        <text>Hydrolysis of DNA containing ring-opened 7-methylguanine residues, releasing 2,6-diamino-4-hydroxy-5-(N-methyl)formamidopyrimidine.</text>
        <dbReference type="EC" id="3.2.2.23"/>
    </reaction>
</comment>
<evidence type="ECO:0000259" key="18">
    <source>
        <dbReference type="PROSITE" id="PS51068"/>
    </source>
</evidence>
<dbReference type="InterPro" id="IPR010979">
    <property type="entry name" value="Ribosomal_uS13-like_H2TH"/>
</dbReference>
<dbReference type="InterPro" id="IPR010663">
    <property type="entry name" value="Znf_FPG/IleRS"/>
</dbReference>
<evidence type="ECO:0000313" key="20">
    <source>
        <dbReference type="Proteomes" id="UP000034163"/>
    </source>
</evidence>
<keyword evidence="7 16" id="KW-0863">Zinc-finger</keyword>
<evidence type="ECO:0000256" key="16">
    <source>
        <dbReference type="PROSITE-ProRule" id="PRU00391"/>
    </source>
</evidence>
<dbReference type="InterPro" id="IPR035937">
    <property type="entry name" value="FPG_N"/>
</dbReference>
<dbReference type="Pfam" id="PF06827">
    <property type="entry name" value="zf-FPG_IleRS"/>
    <property type="match status" value="1"/>
</dbReference>
<evidence type="ECO:0000256" key="12">
    <source>
        <dbReference type="ARBA" id="ARBA00023239"/>
    </source>
</evidence>
<keyword evidence="10" id="KW-0238">DNA-binding</keyword>
<dbReference type="CDD" id="cd08966">
    <property type="entry name" value="EcFpg-like_N"/>
    <property type="match status" value="1"/>
</dbReference>
<keyword evidence="14" id="KW-0326">Glycosidase</keyword>
<proteinExistence type="inferred from homology"/>
<dbReference type="InterPro" id="IPR012319">
    <property type="entry name" value="FPG_cat"/>
</dbReference>
<dbReference type="PROSITE" id="PS51066">
    <property type="entry name" value="ZF_FPG_2"/>
    <property type="match status" value="1"/>
</dbReference>
<sequence>MAELPEVHTISNDLNNLVKDYTIDDVKVLSNYRILPDKDTFIKQVKGKPITQVTRVAKNIIIELGDNLNIGLHLAMTGQILVRNGNDKQPNWTHIILLLRSNTDTQTIYYTDMRMFGKITLMDKEQLQVLKDKYGPEPIDPNADPADFYERIRSKRTSIKNAILNQAVISGLGNIYATDALFLARIHPETPTQKMSSDMANRLFESAKNILLEGIEHRGSTLADKMYVDIYGKEGTQQNYFRVYGKQDCPNCATKLEFKKVGGRGTYFCPKCQNLSVQEQLF</sequence>
<dbReference type="PANTHER" id="PTHR22993">
    <property type="entry name" value="FORMAMIDOPYRIMIDINE-DNA GLYCOSYLASE"/>
    <property type="match status" value="1"/>
</dbReference>
<dbReference type="GO" id="GO:0006284">
    <property type="term" value="P:base-excision repair"/>
    <property type="evidence" value="ECO:0007669"/>
    <property type="project" value="InterPro"/>
</dbReference>
<keyword evidence="8" id="KW-0378">Hydrolase</keyword>
<feature type="domain" description="Formamidopyrimidine-DNA glycosylase catalytic" evidence="18">
    <location>
        <begin position="2"/>
        <end position="117"/>
    </location>
</feature>
<dbReference type="PANTHER" id="PTHR22993:SF9">
    <property type="entry name" value="FORMAMIDOPYRIMIDINE-DNA GLYCOSYLASE"/>
    <property type="match status" value="1"/>
</dbReference>
<dbReference type="EMBL" id="LCBS01000023">
    <property type="protein sequence ID" value="KKS16349.1"/>
    <property type="molecule type" value="Genomic_DNA"/>
</dbReference>
<comment type="catalytic activity">
    <reaction evidence="15">
        <text>2'-deoxyribonucleotide-(2'-deoxyribose 5'-phosphate)-2'-deoxyribonucleotide-DNA = a 3'-end 2'-deoxyribonucleotide-(2,3-dehydro-2,3-deoxyribose 5'-phosphate)-DNA + a 5'-end 5'-phospho-2'-deoxyribonucleoside-DNA + H(+)</text>
        <dbReference type="Rhea" id="RHEA:66592"/>
        <dbReference type="Rhea" id="RHEA-COMP:13180"/>
        <dbReference type="Rhea" id="RHEA-COMP:16897"/>
        <dbReference type="Rhea" id="RHEA-COMP:17067"/>
        <dbReference type="ChEBI" id="CHEBI:15378"/>
        <dbReference type="ChEBI" id="CHEBI:136412"/>
        <dbReference type="ChEBI" id="CHEBI:157695"/>
        <dbReference type="ChEBI" id="CHEBI:167181"/>
        <dbReference type="EC" id="4.2.99.18"/>
    </reaction>
</comment>
<evidence type="ECO:0000256" key="1">
    <source>
        <dbReference type="ARBA" id="ARBA00001668"/>
    </source>
</evidence>
<reference evidence="19 20" key="1">
    <citation type="journal article" date="2015" name="Nature">
        <title>rRNA introns, odd ribosomes, and small enigmatic genomes across a large radiation of phyla.</title>
        <authorList>
            <person name="Brown C.T."/>
            <person name="Hug L.A."/>
            <person name="Thomas B.C."/>
            <person name="Sharon I."/>
            <person name="Castelle C.J."/>
            <person name="Singh A."/>
            <person name="Wilkins M.J."/>
            <person name="Williams K.H."/>
            <person name="Banfield J.F."/>
        </authorList>
    </citation>
    <scope>NUCLEOTIDE SEQUENCE [LARGE SCALE GENOMIC DNA]</scope>
</reference>
<evidence type="ECO:0000256" key="9">
    <source>
        <dbReference type="ARBA" id="ARBA00022833"/>
    </source>
</evidence>
<dbReference type="SUPFAM" id="SSF46946">
    <property type="entry name" value="S13-like H2TH domain"/>
    <property type="match status" value="1"/>
</dbReference>
<dbReference type="PROSITE" id="PS01242">
    <property type="entry name" value="ZF_FPG_1"/>
    <property type="match status" value="1"/>
</dbReference>
<evidence type="ECO:0000256" key="6">
    <source>
        <dbReference type="ARBA" id="ARBA00022763"/>
    </source>
</evidence>
<evidence type="ECO:0000256" key="4">
    <source>
        <dbReference type="ARBA" id="ARBA00011245"/>
    </source>
</evidence>
<organism evidence="19 20">
    <name type="scientific">candidate division WWE3 bacterium GW2011_GWB1_41_6</name>
    <dbReference type="NCBI Taxonomy" id="1619112"/>
    <lineage>
        <taxon>Bacteria</taxon>
        <taxon>Katanobacteria</taxon>
    </lineage>
</organism>
<evidence type="ECO:0000256" key="15">
    <source>
        <dbReference type="ARBA" id="ARBA00044632"/>
    </source>
</evidence>
<evidence type="ECO:0000259" key="17">
    <source>
        <dbReference type="PROSITE" id="PS51066"/>
    </source>
</evidence>
<keyword evidence="12" id="KW-0456">Lyase</keyword>
<dbReference type="PATRIC" id="fig|1619112.3.peg.744"/>
<comment type="similarity">
    <text evidence="3">Belongs to the FPG family.</text>
</comment>
<keyword evidence="5" id="KW-0479">Metal-binding</keyword>
<comment type="cofactor">
    <cofactor evidence="2">
        <name>Zn(2+)</name>
        <dbReference type="ChEBI" id="CHEBI:29105"/>
    </cofactor>
</comment>
<dbReference type="GO" id="GO:0008270">
    <property type="term" value="F:zinc ion binding"/>
    <property type="evidence" value="ECO:0007669"/>
    <property type="project" value="UniProtKB-KW"/>
</dbReference>
<evidence type="ECO:0000256" key="7">
    <source>
        <dbReference type="ARBA" id="ARBA00022771"/>
    </source>
</evidence>
<dbReference type="InterPro" id="IPR015887">
    <property type="entry name" value="DNA_glyclase_Znf_dom_DNA_BS"/>
</dbReference>
<dbReference type="PROSITE" id="PS51068">
    <property type="entry name" value="FPG_CAT"/>
    <property type="match status" value="1"/>
</dbReference>
<evidence type="ECO:0000256" key="5">
    <source>
        <dbReference type="ARBA" id="ARBA00022723"/>
    </source>
</evidence>
<dbReference type="FunFam" id="1.10.8.50:FF:000003">
    <property type="entry name" value="Formamidopyrimidine-DNA glycosylase"/>
    <property type="match status" value="1"/>
</dbReference>
<dbReference type="GO" id="GO:0140078">
    <property type="term" value="F:class I DNA-(apurinic or apyrimidinic site) endonuclease activity"/>
    <property type="evidence" value="ECO:0007669"/>
    <property type="project" value="UniProtKB-EC"/>
</dbReference>
<evidence type="ECO:0000256" key="8">
    <source>
        <dbReference type="ARBA" id="ARBA00022801"/>
    </source>
</evidence>
<dbReference type="NCBIfam" id="TIGR00577">
    <property type="entry name" value="fpg"/>
    <property type="match status" value="1"/>
</dbReference>
<dbReference type="SMART" id="SM00898">
    <property type="entry name" value="Fapy_DNA_glyco"/>
    <property type="match status" value="1"/>
</dbReference>